<dbReference type="Proteomes" id="UP000467636">
    <property type="component" value="Chromosome"/>
</dbReference>
<dbReference type="AlphaFoldDB" id="A0AAD1HVH9"/>
<protein>
    <recommendedName>
        <fullName evidence="3">CopG family transcriptional regulator</fullName>
    </recommendedName>
</protein>
<sequence>MTDVRTTVVIDSDVAAEVERLRREGLGVSEALNLLARRGMAAQTATPGARYRHRTARIGLKVDVSNVADVLDLLDDDR</sequence>
<organism evidence="1 2">
    <name type="scientific">Mycolicibacter terrae</name>
    <dbReference type="NCBI Taxonomy" id="1788"/>
    <lineage>
        <taxon>Bacteria</taxon>
        <taxon>Bacillati</taxon>
        <taxon>Actinomycetota</taxon>
        <taxon>Actinomycetes</taxon>
        <taxon>Mycobacteriales</taxon>
        <taxon>Mycobacteriaceae</taxon>
        <taxon>Mycolicibacter</taxon>
    </lineage>
</organism>
<dbReference type="EMBL" id="AP022564">
    <property type="protein sequence ID" value="BBX21396.1"/>
    <property type="molecule type" value="Genomic_DNA"/>
</dbReference>
<reference evidence="1 2" key="1">
    <citation type="journal article" date="2019" name="Emerg. Microbes Infect.">
        <title>Comprehensive subspecies identification of 175 nontuberculous mycobacteria species based on 7547 genomic profiles.</title>
        <authorList>
            <person name="Matsumoto Y."/>
            <person name="Kinjo T."/>
            <person name="Motooka D."/>
            <person name="Nabeya D."/>
            <person name="Jung N."/>
            <person name="Uechi K."/>
            <person name="Horii T."/>
            <person name="Iida T."/>
            <person name="Fujita J."/>
            <person name="Nakamura S."/>
        </authorList>
    </citation>
    <scope>NUCLEOTIDE SEQUENCE [LARGE SCALE GENOMIC DNA]</scope>
    <source>
        <strain evidence="1 2">JCM 12143</strain>
    </source>
</reference>
<dbReference type="RefSeq" id="WP_165758706.1">
    <property type="nucleotide sequence ID" value="NZ_AP022564.1"/>
</dbReference>
<accession>A0AAD1HVH9</accession>
<keyword evidence="2" id="KW-1185">Reference proteome</keyword>
<evidence type="ECO:0008006" key="3">
    <source>
        <dbReference type="Google" id="ProtNLM"/>
    </source>
</evidence>
<evidence type="ECO:0000313" key="2">
    <source>
        <dbReference type="Proteomes" id="UP000467636"/>
    </source>
</evidence>
<gene>
    <name evidence="1" type="ORF">MTER_08070</name>
</gene>
<evidence type="ECO:0000313" key="1">
    <source>
        <dbReference type="EMBL" id="BBX21396.1"/>
    </source>
</evidence>
<proteinExistence type="predicted"/>
<name>A0AAD1HVH9_9MYCO</name>